<dbReference type="InterPro" id="IPR036250">
    <property type="entry name" value="AcylCo_DH-like_C"/>
</dbReference>
<dbReference type="OrthoDB" id="9785203at2"/>
<sequence>MNERLLALEEKVQPFKERAFKHDQEASFPVENINELKDIGYTALTVPKRYGGKDISLLEFVKAQQIIGKADGSTALSIGWHMGIVQNLGEENSWPEDIYASFCKEVIENGALLNNTATEPATGSPTRGGKPETTAVFKDGRWHVTGRKTFTTMAPVLDYFVVSATITTDESVANFLIPRESPGLSIEETWDSIAMRGTGSHDLVLENVKVPEHHLVAYLTPGNKPAAGWLLHIPACYLGIAEAAKDYTVGFAKEYSPNSIEGTISDLPNVKQKIGEMELLMQRNKHFLYGVAQKWDNASYEERQDMKPELGAVKYSVVNDAVKIVDIAMRIAGARSLSSKNPLQRYYRDVRAGLHNPPMDDMTIMLLASDAIKKSGNLLIHRFRFLTKINWIIYHTP</sequence>
<feature type="domain" description="Acyl-CoA oxidase/dehydrogenase middle" evidence="3">
    <location>
        <begin position="117"/>
        <end position="208"/>
    </location>
</feature>
<keyword evidence="7" id="KW-1185">Reference proteome</keyword>
<dbReference type="InterPro" id="IPR037069">
    <property type="entry name" value="AcylCoA_DH/ox_N_sf"/>
</dbReference>
<reference evidence="6 7" key="1">
    <citation type="submission" date="2018-10" db="EMBL/GenBank/DDBJ databases">
        <title>Draft genome sequence of Bacillus salarius IM0101, isolated from a hypersaline soil in Inner Mongolia, China.</title>
        <authorList>
            <person name="Yamprayoonswat W."/>
            <person name="Boonvisut S."/>
            <person name="Jumpathong W."/>
            <person name="Sittihan S."/>
            <person name="Ruangsuj P."/>
            <person name="Wanthongcharoen S."/>
            <person name="Thongpramul N."/>
            <person name="Pimmason S."/>
            <person name="Yu B."/>
            <person name="Yasawong M."/>
        </authorList>
    </citation>
    <scope>NUCLEOTIDE SEQUENCE [LARGE SCALE GENOMIC DNA]</scope>
    <source>
        <strain evidence="6 7">IM0101</strain>
    </source>
</reference>
<dbReference type="SUPFAM" id="SSF56645">
    <property type="entry name" value="Acyl-CoA dehydrogenase NM domain-like"/>
    <property type="match status" value="1"/>
</dbReference>
<dbReference type="PIRSF" id="PIRSF016578">
    <property type="entry name" value="HsaA"/>
    <property type="match status" value="1"/>
</dbReference>
<dbReference type="Pfam" id="PF02771">
    <property type="entry name" value="Acyl-CoA_dh_N"/>
    <property type="match status" value="1"/>
</dbReference>
<dbReference type="Pfam" id="PF08028">
    <property type="entry name" value="Acyl-CoA_dh_2"/>
    <property type="match status" value="1"/>
</dbReference>
<dbReference type="Gene3D" id="1.20.140.10">
    <property type="entry name" value="Butyryl-CoA Dehydrogenase, subunit A, domain 3"/>
    <property type="match status" value="1"/>
</dbReference>
<dbReference type="GO" id="GO:0003995">
    <property type="term" value="F:acyl-CoA dehydrogenase activity"/>
    <property type="evidence" value="ECO:0007669"/>
    <property type="project" value="TreeGrafter"/>
</dbReference>
<evidence type="ECO:0000313" key="7">
    <source>
        <dbReference type="Proteomes" id="UP000275076"/>
    </source>
</evidence>
<evidence type="ECO:0000259" key="5">
    <source>
        <dbReference type="Pfam" id="PF08028"/>
    </source>
</evidence>
<dbReference type="InterPro" id="IPR013786">
    <property type="entry name" value="AcylCoA_DH/ox_N"/>
</dbReference>
<dbReference type="InterPro" id="IPR009100">
    <property type="entry name" value="AcylCoA_DH/oxidase_NM_dom_sf"/>
</dbReference>
<dbReference type="Pfam" id="PF02770">
    <property type="entry name" value="Acyl-CoA_dh_M"/>
    <property type="match status" value="1"/>
</dbReference>
<keyword evidence="2" id="KW-0560">Oxidoreductase</keyword>
<dbReference type="PANTHER" id="PTHR43884:SF25">
    <property type="entry name" value="ACYL-COA DEHYDROGENASE YDBM-RELATED"/>
    <property type="match status" value="1"/>
</dbReference>
<dbReference type="Gene3D" id="1.10.540.10">
    <property type="entry name" value="Acyl-CoA dehydrogenase/oxidase, N-terminal domain"/>
    <property type="match status" value="1"/>
</dbReference>
<dbReference type="Gene3D" id="2.40.110.10">
    <property type="entry name" value="Butyryl-CoA Dehydrogenase, subunit A, domain 2"/>
    <property type="match status" value="1"/>
</dbReference>
<evidence type="ECO:0000256" key="2">
    <source>
        <dbReference type="ARBA" id="ARBA00023002"/>
    </source>
</evidence>
<dbReference type="FunFam" id="2.40.110.10:FF:000020">
    <property type="entry name" value="Putative acyl-CoA dehydrogenase YdbM"/>
    <property type="match status" value="1"/>
</dbReference>
<organism evidence="6 7">
    <name type="scientific">Salibacterium salarium</name>
    <dbReference type="NCBI Taxonomy" id="284579"/>
    <lineage>
        <taxon>Bacteria</taxon>
        <taxon>Bacillati</taxon>
        <taxon>Bacillota</taxon>
        <taxon>Bacilli</taxon>
        <taxon>Bacillales</taxon>
        <taxon>Bacillaceae</taxon>
    </lineage>
</organism>
<dbReference type="EMBL" id="RBVX01000002">
    <property type="protein sequence ID" value="RSL34994.1"/>
    <property type="molecule type" value="Genomic_DNA"/>
</dbReference>
<dbReference type="GO" id="GO:0050660">
    <property type="term" value="F:flavin adenine dinucleotide binding"/>
    <property type="evidence" value="ECO:0007669"/>
    <property type="project" value="InterPro"/>
</dbReference>
<dbReference type="InterPro" id="IPR006091">
    <property type="entry name" value="Acyl-CoA_Oxase/DH_mid-dom"/>
</dbReference>
<dbReference type="Proteomes" id="UP000275076">
    <property type="component" value="Unassembled WGS sequence"/>
</dbReference>
<evidence type="ECO:0000259" key="3">
    <source>
        <dbReference type="Pfam" id="PF02770"/>
    </source>
</evidence>
<dbReference type="PANTHER" id="PTHR43884">
    <property type="entry name" value="ACYL-COA DEHYDROGENASE"/>
    <property type="match status" value="1"/>
</dbReference>
<dbReference type="InterPro" id="IPR046373">
    <property type="entry name" value="Acyl-CoA_Oxase/DH_mid-dom_sf"/>
</dbReference>
<evidence type="ECO:0000313" key="6">
    <source>
        <dbReference type="EMBL" id="RSL34994.1"/>
    </source>
</evidence>
<keyword evidence="1" id="KW-0285">Flavoprotein</keyword>
<evidence type="ECO:0000259" key="4">
    <source>
        <dbReference type="Pfam" id="PF02771"/>
    </source>
</evidence>
<dbReference type="SUPFAM" id="SSF47203">
    <property type="entry name" value="Acyl-CoA dehydrogenase C-terminal domain-like"/>
    <property type="match status" value="1"/>
</dbReference>
<proteinExistence type="predicted"/>
<comment type="caution">
    <text evidence="6">The sequence shown here is derived from an EMBL/GenBank/DDBJ whole genome shotgun (WGS) entry which is preliminary data.</text>
</comment>
<evidence type="ECO:0000256" key="1">
    <source>
        <dbReference type="ARBA" id="ARBA00022630"/>
    </source>
</evidence>
<feature type="domain" description="Acyl-CoA dehydrogenase/oxidase N-terminal" evidence="4">
    <location>
        <begin position="10"/>
        <end position="86"/>
    </location>
</feature>
<protein>
    <submittedName>
        <fullName evidence="6">Acyl-CoA dehydrogenase</fullName>
    </submittedName>
</protein>
<name>A0A428N9D4_9BACI</name>
<dbReference type="AlphaFoldDB" id="A0A428N9D4"/>
<dbReference type="InterPro" id="IPR013107">
    <property type="entry name" value="Acyl-CoA_DH_C"/>
</dbReference>
<dbReference type="CDD" id="cd00567">
    <property type="entry name" value="ACAD"/>
    <property type="match status" value="1"/>
</dbReference>
<gene>
    <name evidence="6" type="ORF">D7Z54_03565</name>
</gene>
<accession>A0A428N9D4</accession>
<feature type="domain" description="Acyl-CoA dehydrogenase C-terminal" evidence="5">
    <location>
        <begin position="234"/>
        <end position="353"/>
    </location>
</feature>